<evidence type="ECO:0000313" key="2">
    <source>
        <dbReference type="EMBL" id="EDM11521.1"/>
    </source>
</evidence>
<dbReference type="Proteomes" id="UP000234681">
    <property type="component" value="Chromosome 5"/>
</dbReference>
<gene>
    <name evidence="2" type="ORF">rCG_30457</name>
</gene>
<dbReference type="EMBL" id="CH473984">
    <property type="protein sequence ID" value="EDM11521.1"/>
    <property type="molecule type" value="Genomic_DNA"/>
</dbReference>
<feature type="region of interest" description="Disordered" evidence="1">
    <location>
        <begin position="1"/>
        <end position="25"/>
    </location>
</feature>
<protein>
    <submittedName>
        <fullName evidence="2">RCG30457</fullName>
    </submittedName>
</protein>
<proteinExistence type="predicted"/>
<accession>A6JFC5</accession>
<organism evidence="2 3">
    <name type="scientific">Rattus norvegicus</name>
    <name type="common">Rat</name>
    <dbReference type="NCBI Taxonomy" id="10116"/>
    <lineage>
        <taxon>Eukaryota</taxon>
        <taxon>Metazoa</taxon>
        <taxon>Chordata</taxon>
        <taxon>Craniata</taxon>
        <taxon>Vertebrata</taxon>
        <taxon>Euteleostomi</taxon>
        <taxon>Mammalia</taxon>
        <taxon>Eutheria</taxon>
        <taxon>Euarchontoglires</taxon>
        <taxon>Glires</taxon>
        <taxon>Rodentia</taxon>
        <taxon>Myomorpha</taxon>
        <taxon>Muroidea</taxon>
        <taxon>Muridae</taxon>
        <taxon>Murinae</taxon>
        <taxon>Rattus</taxon>
    </lineage>
</organism>
<reference evidence="3" key="1">
    <citation type="submission" date="2005-09" db="EMBL/GenBank/DDBJ databases">
        <authorList>
            <person name="Mural R.J."/>
            <person name="Li P.W."/>
            <person name="Adams M.D."/>
            <person name="Amanatides P.G."/>
            <person name="Baden-Tillson H."/>
            <person name="Barnstead M."/>
            <person name="Chin S.H."/>
            <person name="Dew I."/>
            <person name="Evans C.A."/>
            <person name="Ferriera S."/>
            <person name="Flanigan M."/>
            <person name="Fosler C."/>
            <person name="Glodek A."/>
            <person name="Gu Z."/>
            <person name="Holt R.A."/>
            <person name="Jennings D."/>
            <person name="Kraft C.L."/>
            <person name="Lu F."/>
            <person name="Nguyen T."/>
            <person name="Nusskern D.R."/>
            <person name="Pfannkoch C.M."/>
            <person name="Sitter C."/>
            <person name="Sutton G.G."/>
            <person name="Venter J.C."/>
            <person name="Wang Z."/>
            <person name="Woodage T."/>
            <person name="Zheng X.H."/>
            <person name="Zhong F."/>
        </authorList>
    </citation>
    <scope>NUCLEOTIDE SEQUENCE [LARGE SCALE GENOMIC DNA]</scope>
    <source>
        <strain>BN</strain>
        <strain evidence="3">Sprague-Dawley</strain>
    </source>
</reference>
<name>A6JFC5_RAT</name>
<feature type="compositionally biased region" description="Basic and acidic residues" evidence="1">
    <location>
        <begin position="14"/>
        <end position="25"/>
    </location>
</feature>
<evidence type="ECO:0000256" key="1">
    <source>
        <dbReference type="SAM" id="MobiDB-lite"/>
    </source>
</evidence>
<sequence length="25" mass="2777">MPEALGSSLSPENTSKKNEDKFMVH</sequence>
<dbReference type="AlphaFoldDB" id="A6JFC5"/>
<evidence type="ECO:0000313" key="3">
    <source>
        <dbReference type="Proteomes" id="UP000234681"/>
    </source>
</evidence>